<dbReference type="InterPro" id="IPR003750">
    <property type="entry name" value="Put_MeTrfase-C9orf114-like"/>
</dbReference>
<dbReference type="EMBL" id="KB454522">
    <property type="protein sequence ID" value="EME28240.1"/>
    <property type="molecule type" value="Genomic_DNA"/>
</dbReference>
<dbReference type="eggNOG" id="KOG3925">
    <property type="taxonomic scope" value="Eukaryota"/>
</dbReference>
<dbReference type="GeneID" id="17087094"/>
<evidence type="ECO:0000313" key="3">
    <source>
        <dbReference type="Proteomes" id="UP000030680"/>
    </source>
</evidence>
<protein>
    <submittedName>
        <fullName evidence="2">Uncharacterized protein</fullName>
    </submittedName>
</protein>
<proteinExistence type="inferred from homology"/>
<comment type="similarity">
    <text evidence="1">Belongs to the class IV-like SAM-binding methyltransferase superfamily.</text>
</comment>
<dbReference type="KEGG" id="gsl:Gasu_42420"/>
<dbReference type="Gene3D" id="3.40.1280.10">
    <property type="match status" value="2"/>
</dbReference>
<keyword evidence="3" id="KW-1185">Reference proteome</keyword>
<dbReference type="SUPFAM" id="SSF75217">
    <property type="entry name" value="alpha/beta knot"/>
    <property type="match status" value="1"/>
</dbReference>
<dbReference type="STRING" id="130081.M2WW61"/>
<evidence type="ECO:0000256" key="1">
    <source>
        <dbReference type="ARBA" id="ARBA00009841"/>
    </source>
</evidence>
<accession>M2WW61</accession>
<dbReference type="PANTHER" id="PTHR12150:SF13">
    <property type="entry name" value="METHYLTRANSFERASE C9ORF114-RELATED"/>
    <property type="match status" value="1"/>
</dbReference>
<organism evidence="2 3">
    <name type="scientific">Galdieria sulphuraria</name>
    <name type="common">Red alga</name>
    <dbReference type="NCBI Taxonomy" id="130081"/>
    <lineage>
        <taxon>Eukaryota</taxon>
        <taxon>Rhodophyta</taxon>
        <taxon>Bangiophyceae</taxon>
        <taxon>Galdieriales</taxon>
        <taxon>Galdieriaceae</taxon>
        <taxon>Galdieria</taxon>
    </lineage>
</organism>
<dbReference type="Gramene" id="EME28240">
    <property type="protein sequence ID" value="EME28240"/>
    <property type="gene ID" value="Gasu_42420"/>
</dbReference>
<reference evidence="3" key="1">
    <citation type="journal article" date="2013" name="Science">
        <title>Gene transfer from bacteria and archaea facilitated evolution of an extremophilic eukaryote.</title>
        <authorList>
            <person name="Schonknecht G."/>
            <person name="Chen W.H."/>
            <person name="Ternes C.M."/>
            <person name="Barbier G.G."/>
            <person name="Shrestha R.P."/>
            <person name="Stanke M."/>
            <person name="Brautigam A."/>
            <person name="Baker B.J."/>
            <person name="Banfield J.F."/>
            <person name="Garavito R.M."/>
            <person name="Carr K."/>
            <person name="Wilkerson C."/>
            <person name="Rensing S.A."/>
            <person name="Gagneul D."/>
            <person name="Dickenson N.E."/>
            <person name="Oesterhelt C."/>
            <person name="Lercher M.J."/>
            <person name="Weber A.P."/>
        </authorList>
    </citation>
    <scope>NUCLEOTIDE SEQUENCE [LARGE SCALE GENOMIC DNA]</scope>
    <source>
        <strain evidence="3">074W</strain>
    </source>
</reference>
<dbReference type="AlphaFoldDB" id="M2WW61"/>
<dbReference type="CDD" id="cd18086">
    <property type="entry name" value="HsC9orf114-like"/>
    <property type="match status" value="1"/>
</dbReference>
<dbReference type="OrthoDB" id="361029at2759"/>
<name>M2WW61_GALSU</name>
<evidence type="ECO:0000313" key="2">
    <source>
        <dbReference type="EMBL" id="EME28240.1"/>
    </source>
</evidence>
<dbReference type="InterPro" id="IPR029028">
    <property type="entry name" value="Alpha/beta_knot_MTases"/>
</dbReference>
<dbReference type="RefSeq" id="XP_005704760.1">
    <property type="nucleotide sequence ID" value="XM_005704703.1"/>
</dbReference>
<dbReference type="Proteomes" id="UP000030680">
    <property type="component" value="Unassembled WGS sequence"/>
</dbReference>
<dbReference type="InterPro" id="IPR012340">
    <property type="entry name" value="NA-bd_OB-fold"/>
</dbReference>
<gene>
    <name evidence="2" type="ORF">Gasu_42420</name>
</gene>
<dbReference type="Pfam" id="PF02598">
    <property type="entry name" value="Methyltrn_RNA_3"/>
    <property type="match status" value="1"/>
</dbReference>
<dbReference type="PANTHER" id="PTHR12150">
    <property type="entry name" value="CLASS IV SAM-BINDING METHYLTRANSFERASE-RELATED"/>
    <property type="match status" value="1"/>
</dbReference>
<sequence>MPFPSKKKRAKVQPKLTKGIHLGPQLTLGTLSVAIPCSILENIQKAQLQTYVIGQLARTLTIFKVDEIILYSQDRNKEEAAPSIAFLKLLLEYLETPQYLRRHLFPMSENLKYAGLLNPIDAPHHLRKDEWLPWREGVILEEKQGGVYLVDVGLDRPATVKAQHNVKKGERITVSFDQSKETSDPLMGSLCFKATPREKGGLYWGYQVRIATALCKTWEECPYEGGYDKVIGTSERGKSIDDPSFRLTPCRHLLLMKSYLFKELGVILV</sequence>
<dbReference type="InterPro" id="IPR029026">
    <property type="entry name" value="tRNA_m1G_MTases_N"/>
</dbReference>
<dbReference type="SUPFAM" id="SSF50249">
    <property type="entry name" value="Nucleic acid-binding proteins"/>
    <property type="match status" value="1"/>
</dbReference>